<comment type="caution">
    <text evidence="4">The sequence shown here is derived from an EMBL/GenBank/DDBJ whole genome shotgun (WGS) entry which is preliminary data.</text>
</comment>
<dbReference type="InterPro" id="IPR008927">
    <property type="entry name" value="6-PGluconate_DH-like_C_sf"/>
</dbReference>
<dbReference type="PANTHER" id="PTHR21708:SF26">
    <property type="entry name" value="2-DEHYDROPANTOATE 2-REDUCTASE"/>
    <property type="match status" value="1"/>
</dbReference>
<feature type="domain" description="Ketopantoate reductase C-terminal" evidence="3">
    <location>
        <begin position="78"/>
        <end position="197"/>
    </location>
</feature>
<evidence type="ECO:0000256" key="2">
    <source>
        <dbReference type="SAM" id="Phobius"/>
    </source>
</evidence>
<keyword evidence="2" id="KW-0472">Membrane</keyword>
<keyword evidence="2" id="KW-0812">Transmembrane</keyword>
<dbReference type="Proteomes" id="UP000315759">
    <property type="component" value="Unassembled WGS sequence"/>
</dbReference>
<dbReference type="InterPro" id="IPR013328">
    <property type="entry name" value="6PGD_dom2"/>
</dbReference>
<feature type="region of interest" description="Disordered" evidence="1">
    <location>
        <begin position="206"/>
        <end position="230"/>
    </location>
</feature>
<dbReference type="RefSeq" id="WP_142552917.1">
    <property type="nucleotide sequence ID" value="NZ_VIFX01000018.1"/>
</dbReference>
<protein>
    <recommendedName>
        <fullName evidence="3">Ketopantoate reductase C-terminal domain-containing protein</fullName>
    </recommendedName>
</protein>
<dbReference type="Gene3D" id="1.10.1040.10">
    <property type="entry name" value="N-(1-d-carboxylethyl)-l-norvaline Dehydrogenase, domain 2"/>
    <property type="match status" value="1"/>
</dbReference>
<evidence type="ECO:0000256" key="1">
    <source>
        <dbReference type="SAM" id="MobiDB-lite"/>
    </source>
</evidence>
<evidence type="ECO:0000259" key="3">
    <source>
        <dbReference type="Pfam" id="PF08546"/>
    </source>
</evidence>
<dbReference type="GO" id="GO:0005737">
    <property type="term" value="C:cytoplasm"/>
    <property type="evidence" value="ECO:0007669"/>
    <property type="project" value="TreeGrafter"/>
</dbReference>
<dbReference type="EMBL" id="VIFX01000018">
    <property type="protein sequence ID" value="TQR85709.1"/>
    <property type="molecule type" value="Genomic_DNA"/>
</dbReference>
<organism evidence="4 5">
    <name type="scientific">Mycolicibacterium hodleri</name>
    <dbReference type="NCBI Taxonomy" id="49897"/>
    <lineage>
        <taxon>Bacteria</taxon>
        <taxon>Bacillati</taxon>
        <taxon>Actinomycetota</taxon>
        <taxon>Actinomycetes</taxon>
        <taxon>Mycobacteriales</taxon>
        <taxon>Mycobacteriaceae</taxon>
        <taxon>Mycolicibacterium</taxon>
    </lineage>
</organism>
<dbReference type="Pfam" id="PF08546">
    <property type="entry name" value="ApbA_C"/>
    <property type="match status" value="1"/>
</dbReference>
<evidence type="ECO:0000313" key="4">
    <source>
        <dbReference type="EMBL" id="TQR85709.1"/>
    </source>
</evidence>
<keyword evidence="2" id="KW-1133">Transmembrane helix</keyword>
<dbReference type="AlphaFoldDB" id="A0A544W0E1"/>
<accession>A0A544W0E1</accession>
<evidence type="ECO:0000313" key="5">
    <source>
        <dbReference type="Proteomes" id="UP000315759"/>
    </source>
</evidence>
<feature type="transmembrane region" description="Helical" evidence="2">
    <location>
        <begin position="87"/>
        <end position="108"/>
    </location>
</feature>
<dbReference type="InterPro" id="IPR013752">
    <property type="entry name" value="KPA_reductase"/>
</dbReference>
<proteinExistence type="predicted"/>
<keyword evidence="5" id="KW-1185">Reference proteome</keyword>
<sequence>MVNGMAHLPLLLDAFGEDVVLGAAAKLATSLLPDGTIDEVVPGVQFDIGTLHGLDSVETKRIATEFAVTGIAVTVSNDIRLVMWEKFAFIISTAVLTCLTGAVIGSVATADGGPSLAGQVLDEVATVAAAEGYPLSDSTATTLTALLTNPSSRFAPSMFRDFQAGRPVETAVFGDMAARARRHLITTPLLDAAIVAINVGQQPRSVSGVPAVVDGDDRSFSSDRSPGHGR</sequence>
<reference evidence="4 5" key="1">
    <citation type="submission" date="2018-10" db="EMBL/GenBank/DDBJ databases">
        <title>Draft genome of Mycobacterium hodleri strain B.</title>
        <authorList>
            <person name="Amande T.J."/>
            <person name="Mcgenity T.J."/>
        </authorList>
    </citation>
    <scope>NUCLEOTIDE SEQUENCE [LARGE SCALE GENOMIC DNA]</scope>
    <source>
        <strain evidence="4 5">B</strain>
    </source>
</reference>
<dbReference type="InterPro" id="IPR051402">
    <property type="entry name" value="KPR-Related"/>
</dbReference>
<dbReference type="PANTHER" id="PTHR21708">
    <property type="entry name" value="PROBABLE 2-DEHYDROPANTOATE 2-REDUCTASE"/>
    <property type="match status" value="1"/>
</dbReference>
<dbReference type="SUPFAM" id="SSF48179">
    <property type="entry name" value="6-phosphogluconate dehydrogenase C-terminal domain-like"/>
    <property type="match status" value="1"/>
</dbReference>
<gene>
    <name evidence="4" type="ORF">D8S82_15355</name>
</gene>
<name>A0A544W0E1_9MYCO</name>